<dbReference type="SUPFAM" id="SSF52540">
    <property type="entry name" value="P-loop containing nucleoside triphosphate hydrolases"/>
    <property type="match status" value="1"/>
</dbReference>
<dbReference type="EMBL" id="ML119762">
    <property type="protein sequence ID" value="RPA75505.1"/>
    <property type="molecule type" value="Genomic_DNA"/>
</dbReference>
<evidence type="ECO:0000256" key="2">
    <source>
        <dbReference type="SAM" id="MobiDB-lite"/>
    </source>
</evidence>
<reference evidence="5 6" key="1">
    <citation type="journal article" date="2018" name="Nat. Ecol. Evol.">
        <title>Pezizomycetes genomes reveal the molecular basis of ectomycorrhizal truffle lifestyle.</title>
        <authorList>
            <person name="Murat C."/>
            <person name="Payen T."/>
            <person name="Noel B."/>
            <person name="Kuo A."/>
            <person name="Morin E."/>
            <person name="Chen J."/>
            <person name="Kohler A."/>
            <person name="Krizsan K."/>
            <person name="Balestrini R."/>
            <person name="Da Silva C."/>
            <person name="Montanini B."/>
            <person name="Hainaut M."/>
            <person name="Levati E."/>
            <person name="Barry K.W."/>
            <person name="Belfiori B."/>
            <person name="Cichocki N."/>
            <person name="Clum A."/>
            <person name="Dockter R.B."/>
            <person name="Fauchery L."/>
            <person name="Guy J."/>
            <person name="Iotti M."/>
            <person name="Le Tacon F."/>
            <person name="Lindquist E.A."/>
            <person name="Lipzen A."/>
            <person name="Malagnac F."/>
            <person name="Mello A."/>
            <person name="Molinier V."/>
            <person name="Miyauchi S."/>
            <person name="Poulain J."/>
            <person name="Riccioni C."/>
            <person name="Rubini A."/>
            <person name="Sitrit Y."/>
            <person name="Splivallo R."/>
            <person name="Traeger S."/>
            <person name="Wang M."/>
            <person name="Zifcakova L."/>
            <person name="Wipf D."/>
            <person name="Zambonelli A."/>
            <person name="Paolocci F."/>
            <person name="Nowrousian M."/>
            <person name="Ottonello S."/>
            <person name="Baldrian P."/>
            <person name="Spatafora J.W."/>
            <person name="Henrissat B."/>
            <person name="Nagy L.G."/>
            <person name="Aury J.M."/>
            <person name="Wincker P."/>
            <person name="Grigoriev I.V."/>
            <person name="Bonfante P."/>
            <person name="Martin F.M."/>
        </authorList>
    </citation>
    <scope>NUCLEOTIDE SEQUENCE [LARGE SCALE GENOMIC DNA]</scope>
    <source>
        <strain evidence="5 6">RN42</strain>
    </source>
</reference>
<keyword evidence="1" id="KW-0175">Coiled coil</keyword>
<feature type="region of interest" description="Disordered" evidence="2">
    <location>
        <begin position="745"/>
        <end position="796"/>
    </location>
</feature>
<feature type="domain" description="DUF7605" evidence="4">
    <location>
        <begin position="1029"/>
        <end position="1198"/>
    </location>
</feature>
<dbReference type="Gene3D" id="3.40.50.300">
    <property type="entry name" value="P-loop containing nucleotide triphosphate hydrolases"/>
    <property type="match status" value="1"/>
</dbReference>
<dbReference type="InterPro" id="IPR027417">
    <property type="entry name" value="P-loop_NTPase"/>
</dbReference>
<evidence type="ECO:0000256" key="1">
    <source>
        <dbReference type="SAM" id="Coils"/>
    </source>
</evidence>
<accession>A0A3N4HNV6</accession>
<feature type="compositionally biased region" description="Polar residues" evidence="2">
    <location>
        <begin position="203"/>
        <end position="229"/>
    </location>
</feature>
<proteinExistence type="predicted"/>
<feature type="domain" description="Dynamin N-terminal" evidence="3">
    <location>
        <begin position="406"/>
        <end position="637"/>
    </location>
</feature>
<feature type="compositionally biased region" description="Polar residues" evidence="2">
    <location>
        <begin position="240"/>
        <end position="267"/>
    </location>
</feature>
<dbReference type="Pfam" id="PF00350">
    <property type="entry name" value="Dynamin_N"/>
    <property type="match status" value="1"/>
</dbReference>
<feature type="coiled-coil region" evidence="1">
    <location>
        <begin position="675"/>
        <end position="730"/>
    </location>
</feature>
<dbReference type="OrthoDB" id="3598281at2759"/>
<organism evidence="5 6">
    <name type="scientific">Ascobolus immersus RN42</name>
    <dbReference type="NCBI Taxonomy" id="1160509"/>
    <lineage>
        <taxon>Eukaryota</taxon>
        <taxon>Fungi</taxon>
        <taxon>Dikarya</taxon>
        <taxon>Ascomycota</taxon>
        <taxon>Pezizomycotina</taxon>
        <taxon>Pezizomycetes</taxon>
        <taxon>Pezizales</taxon>
        <taxon>Ascobolaceae</taxon>
        <taxon>Ascobolus</taxon>
    </lineage>
</organism>
<keyword evidence="6" id="KW-1185">Reference proteome</keyword>
<feature type="coiled-coil region" evidence="1">
    <location>
        <begin position="801"/>
        <end position="839"/>
    </location>
</feature>
<sequence length="1391" mass="157207">MPLTKEQCEILEERHRVFEKIASETTTDDAKPGTFFLAMVLDDVDDPNDVVPEQIVRLVTPIDMTLDQKNWRIPRTFVKTMNNVDKLLDVDFRDLDFFYKGELLKPSTVLSELDEREDMVCIVVRMKEFPEEVSQESAEALPGGRPESREIGPEDLDSTDLLLQTTEQSQLLQQHDDAEQSMETTYDNNAAHTYDADDDETAEQSTGLYHQQSGLERQTKSPPITSTPGSAEARPALQSLMPNSLDSQSNSTGTYDIGSYNNTIHNQDSSEKENVLETIGLPPLSQDKRFGLGDGQVLDKRRVAHDTGSALEGTVVRQPTIETEVVDAKNEVNADESPIHRSFRTATMDNLEMSLQAGRDALLSIKESLQKALASGKHEDMERDMTRYVKEIDTTVAKTHPPPTIIGVVGDTGAGKSSVINALLEEEQLVPTSGMRACTAVVTEISYNRYTPQTREPYRAEIEFVSLDDWVGEVKLLYRSLQEDSKRKTSGLSEDAEIAASKLKAVYPHKFANGESILAYELEEFFQDEHVNNLLSSIHTVKKQRATDFYNAIKEYVDSVSHRQNGRTVEYWPLIKVVRVYVRSEVLKSGAVIVDLPGVHDQNAGRSAVAERYMRKCTGYWIVAPISRAVDSKTAKTVLGEAFKRQVVMDGLVENTTFICSMTDNIVNSEIYKALPDLQRRLEREETIVEELEIQHARIDDKIESLDKEIEKVGKEVDRLDEEIDEWENMRDRDNLCFPLSLRKRKRRGDSPSVNPKRRRDTVGSDEASQSEADSSDEYGPSNPSKRISSREELSSHLDTLRDLKRQNRATKTKLTGEKNALKSRKLDLKQQIQSQKNAITRQCIKARNDWSREQLKKNFAIGLKEADDTAAELADPENFDPDIEIRDYDACRRNFPVFCVSSRGYHRLRGRMKRESDNMPFDSPEQTEFPALQAHCISVTERPRRTAAIDFGVSFEKLVNSLSIWISNDDDRLGEGTMDERQIQSVAVENSLTEMKEEYRALAQKSIVGLQRVFDTHIYKHFEAAIQSACSAAHQTVDRWKAQYKWNTFKATCKQKGNGNIRMNEELAEPLTNSLSTDWEKCFQTEVPQLLEKNRHGMTKILKRHYQKISGGVKAFGLNQRQEQLLRDQARTTEQKCGTVTSHINALVSGRQREISREFAPEIQKVMEPAYAACVDVTGAGTFDRMKNVLHDHLQQHKEKMFTLCTKALQKELQNLEGEVLLELEKMATDIHDHFYNDLETFGILPVGAIAVRESRPKKKHHQKPAVKSEIELILTGLLDLVRATAEGAPDPSEIQLNQDLDKTMQSAIMGSQTLLNDDGPNLSRLLESPAYVNHPYGKLLKAVEAKQSGSSSQDARDLGMDSIASSSQYDFTINEVVDSEYDSSEELVN</sequence>
<dbReference type="InterPro" id="IPR056024">
    <property type="entry name" value="DUF7605"/>
</dbReference>
<name>A0A3N4HNV6_ASCIM</name>
<dbReference type="Pfam" id="PF24564">
    <property type="entry name" value="DUF7605"/>
    <property type="match status" value="1"/>
</dbReference>
<gene>
    <name evidence="5" type="ORF">BJ508DRAFT_332024</name>
</gene>
<dbReference type="PANTHER" id="PTHR36681:SF3">
    <property type="entry name" value="NUCLEAR GTPASE, GERMINAL CENTER-ASSOCIATED, TANDEM DUPLICATE 3"/>
    <property type="match status" value="1"/>
</dbReference>
<dbReference type="STRING" id="1160509.A0A3N4HNV6"/>
<dbReference type="PANTHER" id="PTHR36681">
    <property type="entry name" value="NUCLEAR GTPASE, GERMINAL CENTER-ASSOCIATED, TANDEM DUPLICATE 3"/>
    <property type="match status" value="1"/>
</dbReference>
<evidence type="ECO:0000259" key="3">
    <source>
        <dbReference type="Pfam" id="PF00350"/>
    </source>
</evidence>
<feature type="region of interest" description="Disordered" evidence="2">
    <location>
        <begin position="132"/>
        <end position="154"/>
    </location>
</feature>
<feature type="region of interest" description="Disordered" evidence="2">
    <location>
        <begin position="197"/>
        <end position="274"/>
    </location>
</feature>
<dbReference type="InterPro" id="IPR045063">
    <property type="entry name" value="Dynamin_N"/>
</dbReference>
<dbReference type="Proteomes" id="UP000275078">
    <property type="component" value="Unassembled WGS sequence"/>
</dbReference>
<evidence type="ECO:0000313" key="6">
    <source>
        <dbReference type="Proteomes" id="UP000275078"/>
    </source>
</evidence>
<evidence type="ECO:0000259" key="4">
    <source>
        <dbReference type="Pfam" id="PF24564"/>
    </source>
</evidence>
<evidence type="ECO:0000313" key="5">
    <source>
        <dbReference type="EMBL" id="RPA75505.1"/>
    </source>
</evidence>
<protein>
    <submittedName>
        <fullName evidence="5">Uncharacterized protein</fullName>
    </submittedName>
</protein>